<sequence>MADDVGKARAEKVEFLKRVPRIALSMDDTISVTFRNRCDRKNASFIGVDLQVYGKAPAQDFILVPRFLKRTAGRRFGLRRLRSLRPTAGKGS</sequence>
<reference evidence="1 2" key="1">
    <citation type="journal article" date="2010" name="J. Bacteriol.">
        <title>Genome sequences of Pelagibaca bermudensis HTCC2601T and Maritimibacter alkaliphilus HTCC2654T, the type strains of two marine Roseobacter genera.</title>
        <authorList>
            <person name="Thrash J.C."/>
            <person name="Cho J.C."/>
            <person name="Ferriera S."/>
            <person name="Johnson J."/>
            <person name="Vergin K.L."/>
            <person name="Giovannoni S.J."/>
        </authorList>
    </citation>
    <scope>NUCLEOTIDE SEQUENCE [LARGE SCALE GENOMIC DNA]</scope>
    <source>
        <strain evidence="1 2">HTCC2654</strain>
    </source>
</reference>
<keyword evidence="2" id="KW-1185">Reference proteome</keyword>
<dbReference type="HOGENOM" id="CLU_2409764_0_0_5"/>
<organism evidence="1 2">
    <name type="scientific">Maritimibacter alkaliphilus HTCC2654</name>
    <dbReference type="NCBI Taxonomy" id="314271"/>
    <lineage>
        <taxon>Bacteria</taxon>
        <taxon>Pseudomonadati</taxon>
        <taxon>Pseudomonadota</taxon>
        <taxon>Alphaproteobacteria</taxon>
        <taxon>Rhodobacterales</taxon>
        <taxon>Roseobacteraceae</taxon>
        <taxon>Maritimibacter</taxon>
    </lineage>
</organism>
<gene>
    <name evidence="1" type="ORF">RB2654_21178</name>
</gene>
<protein>
    <submittedName>
        <fullName evidence="1">Uncharacterized protein</fullName>
    </submittedName>
</protein>
<evidence type="ECO:0000313" key="2">
    <source>
        <dbReference type="Proteomes" id="UP000002931"/>
    </source>
</evidence>
<comment type="caution">
    <text evidence="1">The sequence shown here is derived from an EMBL/GenBank/DDBJ whole genome shotgun (WGS) entry which is preliminary data.</text>
</comment>
<dbReference type="Proteomes" id="UP000002931">
    <property type="component" value="Unassembled WGS sequence"/>
</dbReference>
<accession>A3VLZ6</accession>
<dbReference type="AlphaFoldDB" id="A3VLZ6"/>
<proteinExistence type="predicted"/>
<dbReference type="EMBL" id="AAMT01000026">
    <property type="protein sequence ID" value="EAQ10751.1"/>
    <property type="molecule type" value="Genomic_DNA"/>
</dbReference>
<evidence type="ECO:0000313" key="1">
    <source>
        <dbReference type="EMBL" id="EAQ10751.1"/>
    </source>
</evidence>
<name>A3VLZ6_9RHOB</name>